<gene>
    <name evidence="1" type="ORF">AN619_12890</name>
</gene>
<dbReference type="NCBIfam" id="TIGR03826">
    <property type="entry name" value="YvyF"/>
    <property type="match status" value="1"/>
</dbReference>
<dbReference type="EMBL" id="LOEE01000028">
    <property type="protein sequence ID" value="KXG76331.1"/>
    <property type="molecule type" value="Genomic_DNA"/>
</dbReference>
<comment type="caution">
    <text evidence="1">The sequence shown here is derived from an EMBL/GenBank/DDBJ whole genome shotgun (WGS) entry which is preliminary data.</text>
</comment>
<accession>A0A140L706</accession>
<dbReference type="AlphaFoldDB" id="A0A140L706"/>
<dbReference type="Proteomes" id="UP000070456">
    <property type="component" value="Unassembled WGS sequence"/>
</dbReference>
<dbReference type="InterPro" id="IPR022258">
    <property type="entry name" value="Flagellar_operon_YvyF"/>
</dbReference>
<evidence type="ECO:0000313" key="2">
    <source>
        <dbReference type="Proteomes" id="UP000070456"/>
    </source>
</evidence>
<keyword evidence="2" id="KW-1185">Reference proteome</keyword>
<sequence length="136" mass="15686">MADIRNCKQCGKLFQYTGVSKICPKCAREDEELFKIVKEYLYDHSGATITEVSEETGVEEDRILRYLRQGKLEILGEGGSLVLDCERCGKAIRTGRFCDACAHEIEVELKRGFTRVDKPKQLEKDRMFTAEMKKRR</sequence>
<evidence type="ECO:0000313" key="1">
    <source>
        <dbReference type="EMBL" id="KXG76331.1"/>
    </source>
</evidence>
<organism evidence="1 2">
    <name type="scientific">Thermotalea metallivorans</name>
    <dbReference type="NCBI Taxonomy" id="520762"/>
    <lineage>
        <taxon>Bacteria</taxon>
        <taxon>Bacillati</taxon>
        <taxon>Bacillota</taxon>
        <taxon>Clostridia</taxon>
        <taxon>Peptostreptococcales</taxon>
        <taxon>Thermotaleaceae</taxon>
        <taxon>Thermotalea</taxon>
    </lineage>
</organism>
<proteinExistence type="predicted"/>
<protein>
    <recommendedName>
        <fullName evidence="3">MerR family transcriptional regulator</fullName>
    </recommendedName>
</protein>
<dbReference type="STRING" id="520762.AN619_12890"/>
<evidence type="ECO:0008006" key="3">
    <source>
        <dbReference type="Google" id="ProtNLM"/>
    </source>
</evidence>
<name>A0A140L706_9FIRM</name>
<reference evidence="1 2" key="1">
    <citation type="submission" date="2015-12" db="EMBL/GenBank/DDBJ databases">
        <title>Draft genome sequence of the thermoanaerobe Thermotalea metallivorans, an isolate from the runoff channel of the Great Artesian Basin, Australia.</title>
        <authorList>
            <person name="Patel B.K."/>
        </authorList>
    </citation>
    <scope>NUCLEOTIDE SEQUENCE [LARGE SCALE GENOMIC DNA]</scope>
    <source>
        <strain evidence="1 2">B2-1</strain>
    </source>
</reference>
<dbReference type="RefSeq" id="WP_068555881.1">
    <property type="nucleotide sequence ID" value="NZ_LOEE01000028.1"/>
</dbReference>
<dbReference type="OrthoDB" id="1739831at2"/>